<evidence type="ECO:0000256" key="5">
    <source>
        <dbReference type="ARBA" id="ARBA00022490"/>
    </source>
</evidence>
<evidence type="ECO:0000256" key="12">
    <source>
        <dbReference type="ARBA" id="ARBA00022840"/>
    </source>
</evidence>
<evidence type="ECO:0000256" key="17">
    <source>
        <dbReference type="SAM" id="MobiDB-lite"/>
    </source>
</evidence>
<feature type="compositionally biased region" description="Pro residues" evidence="17">
    <location>
        <begin position="466"/>
        <end position="477"/>
    </location>
</feature>
<evidence type="ECO:0000256" key="7">
    <source>
        <dbReference type="ARBA" id="ARBA00022553"/>
    </source>
</evidence>
<sequence>MTHEMSGVVDPETLYTKQNCIGGGSFGKVYKGVDKRTGQAVAIKVIDVENAEDEVEDIIQEISILSELHSPFVTQYYGSYLRGSDLWIVMEFCSGGSCGDLMKPGLIQEEYISIIIRELLLGLDYLHGDKKLHRDIKAANVLLGANGQVKLADFGVSGQLSATMTKKNTFVGTPFWMAPEVIKQSGYDHKADIWSLGITALELANGEPPYSDIHPMKVLFLIPKNAPPKLEGNFTKAFKEFVELCLQRDPRERPSARELLKHPFVRRAKKTSYLTELIERYERWAVHHKGDDDDSDNEREEAPPPKPVNEDLWDFGTVRPVGGRVNGRVGLNTMGESATNARASRSSSDEDNYAERPRQQSPSKTKESGYVSSIETVKATNSPVDAQPRQPSPQRRPVPSMQTPMSPTKIPLPSSPEKFKPPGLETPRMVAPTYINRQVSESPDYDRTLQEQLQQDMGFLKLGEQSPPPLRMPPSTTPVPAQYTNQNTPPAAVPRPYTQQSLPKLAPIKLPEIPPFRGSGQPQPLQQRLPNQVPNTEPRKQQQQQQPLPLPSHPTGLQNISLRQAGQQPLPALPSKKLRNTPSQESISSQSSRAPSSMPSPAPTSPTGELDALNDVIFPALEEALKRRQYRLQHAFRATGATPKQQRAQAAHEKLRKLVYKLAHVCKEIDHWDKQEPVGMGKDVDVFLEGLLEEILVRVEPADEEDLDVRR</sequence>
<keyword evidence="12 16" id="KW-0067">ATP-binding</keyword>
<evidence type="ECO:0000256" key="11">
    <source>
        <dbReference type="ARBA" id="ARBA00022777"/>
    </source>
</evidence>
<feature type="domain" description="Protein kinase" evidence="18">
    <location>
        <begin position="15"/>
        <end position="265"/>
    </location>
</feature>
<keyword evidence="13" id="KW-0460">Magnesium</keyword>
<keyword evidence="10 16" id="KW-0547">Nucleotide-binding</keyword>
<dbReference type="GO" id="GO:0004674">
    <property type="term" value="F:protein serine/threonine kinase activity"/>
    <property type="evidence" value="ECO:0007669"/>
    <property type="project" value="UniProtKB-KW"/>
</dbReference>
<organism evidence="19 20">
    <name type="scientific">Sclerotinia sclerotiorum (strain ATCC 18683 / 1980 / Ss-1)</name>
    <name type="common">White mold</name>
    <name type="synonym">Whetzelinia sclerotiorum</name>
    <dbReference type="NCBI Taxonomy" id="665079"/>
    <lineage>
        <taxon>Eukaryota</taxon>
        <taxon>Fungi</taxon>
        <taxon>Dikarya</taxon>
        <taxon>Ascomycota</taxon>
        <taxon>Pezizomycotina</taxon>
        <taxon>Leotiomycetes</taxon>
        <taxon>Helotiales</taxon>
        <taxon>Sclerotiniaceae</taxon>
        <taxon>Sclerotinia</taxon>
    </lineage>
</organism>
<dbReference type="InterPro" id="IPR011009">
    <property type="entry name" value="Kinase-like_dom_sf"/>
</dbReference>
<feature type="region of interest" description="Disordered" evidence="17">
    <location>
        <begin position="288"/>
        <end position="428"/>
    </location>
</feature>
<feature type="compositionally biased region" description="Polar residues" evidence="17">
    <location>
        <begin position="370"/>
        <end position="384"/>
    </location>
</feature>
<evidence type="ECO:0000313" key="19">
    <source>
        <dbReference type="EMBL" id="APA06470.1"/>
    </source>
</evidence>
<comment type="cofactor">
    <cofactor evidence="1">
        <name>Mg(2+)</name>
        <dbReference type="ChEBI" id="CHEBI:18420"/>
    </cofactor>
</comment>
<keyword evidence="8" id="KW-0808">Transferase</keyword>
<dbReference type="InterPro" id="IPR017441">
    <property type="entry name" value="Protein_kinase_ATP_BS"/>
</dbReference>
<dbReference type="AlphaFoldDB" id="A0A1D9PUX0"/>
<comment type="catalytic activity">
    <reaction evidence="15">
        <text>L-seryl-[protein] + ATP = O-phospho-L-seryl-[protein] + ADP + H(+)</text>
        <dbReference type="Rhea" id="RHEA:17989"/>
        <dbReference type="Rhea" id="RHEA-COMP:9863"/>
        <dbReference type="Rhea" id="RHEA-COMP:11604"/>
        <dbReference type="ChEBI" id="CHEBI:15378"/>
        <dbReference type="ChEBI" id="CHEBI:29999"/>
        <dbReference type="ChEBI" id="CHEBI:30616"/>
        <dbReference type="ChEBI" id="CHEBI:83421"/>
        <dbReference type="ChEBI" id="CHEBI:456216"/>
        <dbReference type="EC" id="2.7.11.1"/>
    </reaction>
</comment>
<dbReference type="GO" id="GO:0046872">
    <property type="term" value="F:metal ion binding"/>
    <property type="evidence" value="ECO:0007669"/>
    <property type="project" value="UniProtKB-KW"/>
</dbReference>
<dbReference type="EC" id="2.7.11.1" evidence="4"/>
<dbReference type="PANTHER" id="PTHR48012:SF10">
    <property type="entry name" value="FI20177P1"/>
    <property type="match status" value="1"/>
</dbReference>
<feature type="compositionally biased region" description="Polar residues" evidence="17">
    <location>
        <begin position="555"/>
        <end position="567"/>
    </location>
</feature>
<evidence type="ECO:0000256" key="8">
    <source>
        <dbReference type="ARBA" id="ARBA00022679"/>
    </source>
</evidence>
<keyword evidence="6" id="KW-0723">Serine/threonine-protein kinase</keyword>
<feature type="compositionally biased region" description="Low complexity" evidence="17">
    <location>
        <begin position="318"/>
        <end position="330"/>
    </location>
</feature>
<dbReference type="InterPro" id="IPR050629">
    <property type="entry name" value="STE20/SPS1-PAK"/>
</dbReference>
<dbReference type="Gene3D" id="3.30.200.20">
    <property type="entry name" value="Phosphorylase Kinase, domain 1"/>
    <property type="match status" value="1"/>
</dbReference>
<dbReference type="PROSITE" id="PS00107">
    <property type="entry name" value="PROTEIN_KINASE_ATP"/>
    <property type="match status" value="1"/>
</dbReference>
<dbReference type="VEuPathDB" id="FungiDB:sscle_02g012400"/>
<dbReference type="Proteomes" id="UP000177798">
    <property type="component" value="Chromosome 2"/>
</dbReference>
<keyword evidence="11" id="KW-0418">Kinase</keyword>
<dbReference type="EMBL" id="CP017815">
    <property type="protein sequence ID" value="APA06470.1"/>
    <property type="molecule type" value="Genomic_DNA"/>
</dbReference>
<keyword evidence="7" id="KW-0597">Phosphoprotein</keyword>
<reference evidence="20" key="1">
    <citation type="journal article" date="2017" name="Genome Biol. Evol.">
        <title>The complete genome sequence of the phytopathogenic fungus Sclerotinia sclerotiorum reveals insights into the genome architecture of broad host range pathogens.</title>
        <authorList>
            <person name="Derbyshire M."/>
            <person name="Denton-Giles M."/>
            <person name="Hegedus D."/>
            <person name="Seifbarghy S."/>
            <person name="Rollins J."/>
            <person name="van Kan J."/>
            <person name="Seidl M.F."/>
            <person name="Faino L."/>
            <person name="Mbengue M."/>
            <person name="Navaud O."/>
            <person name="Raffaele S."/>
            <person name="Hammond-Kosack K."/>
            <person name="Heard S."/>
            <person name="Oliver R."/>
        </authorList>
    </citation>
    <scope>NUCLEOTIDE SEQUENCE [LARGE SCALE GENOMIC DNA]</scope>
    <source>
        <strain evidence="20">ATCC 18683 / 1980 / Ss-1</strain>
    </source>
</reference>
<evidence type="ECO:0000256" key="6">
    <source>
        <dbReference type="ARBA" id="ARBA00022527"/>
    </source>
</evidence>
<feature type="region of interest" description="Disordered" evidence="17">
    <location>
        <begin position="458"/>
        <end position="610"/>
    </location>
</feature>
<feature type="binding site" evidence="16">
    <location>
        <position position="44"/>
    </location>
    <ligand>
        <name>ATP</name>
        <dbReference type="ChEBI" id="CHEBI:30616"/>
    </ligand>
</feature>
<keyword evidence="9" id="KW-0479">Metal-binding</keyword>
<evidence type="ECO:0000259" key="18">
    <source>
        <dbReference type="PROSITE" id="PS50011"/>
    </source>
</evidence>
<evidence type="ECO:0000313" key="20">
    <source>
        <dbReference type="Proteomes" id="UP000177798"/>
    </source>
</evidence>
<dbReference type="OrthoDB" id="248923at2759"/>
<comment type="similarity">
    <text evidence="3">Belongs to the protein kinase superfamily. STE Ser/Thr protein kinase family. STE20 subfamily.</text>
</comment>
<comment type="subcellular location">
    <subcellularLocation>
        <location evidence="2">Cytoplasm</location>
    </subcellularLocation>
</comment>
<dbReference type="PANTHER" id="PTHR48012">
    <property type="entry name" value="STERILE20-LIKE KINASE, ISOFORM B-RELATED"/>
    <property type="match status" value="1"/>
</dbReference>
<evidence type="ECO:0000256" key="3">
    <source>
        <dbReference type="ARBA" id="ARBA00008874"/>
    </source>
</evidence>
<feature type="compositionally biased region" description="Low complexity" evidence="17">
    <location>
        <begin position="521"/>
        <end position="547"/>
    </location>
</feature>
<dbReference type="GO" id="GO:0005524">
    <property type="term" value="F:ATP binding"/>
    <property type="evidence" value="ECO:0007669"/>
    <property type="project" value="UniProtKB-UniRule"/>
</dbReference>
<accession>A0A1D9PUX0</accession>
<evidence type="ECO:0000256" key="16">
    <source>
        <dbReference type="PROSITE-ProRule" id="PRU10141"/>
    </source>
</evidence>
<dbReference type="GO" id="GO:0005737">
    <property type="term" value="C:cytoplasm"/>
    <property type="evidence" value="ECO:0007669"/>
    <property type="project" value="UniProtKB-SubCell"/>
</dbReference>
<dbReference type="Pfam" id="PF00069">
    <property type="entry name" value="Pkinase"/>
    <property type="match status" value="1"/>
</dbReference>
<keyword evidence="5" id="KW-0963">Cytoplasm</keyword>
<dbReference type="InterPro" id="IPR000719">
    <property type="entry name" value="Prot_kinase_dom"/>
</dbReference>
<evidence type="ECO:0000256" key="2">
    <source>
        <dbReference type="ARBA" id="ARBA00004496"/>
    </source>
</evidence>
<dbReference type="SUPFAM" id="SSF56112">
    <property type="entry name" value="Protein kinase-like (PK-like)"/>
    <property type="match status" value="1"/>
</dbReference>
<evidence type="ECO:0000256" key="4">
    <source>
        <dbReference type="ARBA" id="ARBA00012513"/>
    </source>
</evidence>
<proteinExistence type="inferred from homology"/>
<evidence type="ECO:0000256" key="13">
    <source>
        <dbReference type="ARBA" id="ARBA00022842"/>
    </source>
</evidence>
<evidence type="ECO:0000256" key="1">
    <source>
        <dbReference type="ARBA" id="ARBA00001946"/>
    </source>
</evidence>
<feature type="compositionally biased region" description="Low complexity" evidence="17">
    <location>
        <begin position="582"/>
        <end position="597"/>
    </location>
</feature>
<dbReference type="FunFam" id="3.30.200.20:FF:000488">
    <property type="entry name" value="Related to severin kinase"/>
    <property type="match status" value="1"/>
</dbReference>
<dbReference type="PROSITE" id="PS50011">
    <property type="entry name" value="PROTEIN_KINASE_DOM"/>
    <property type="match status" value="1"/>
</dbReference>
<dbReference type="FunFam" id="1.10.510.10:FF:000411">
    <property type="entry name" value="Probable Ste20-like kinase Don3"/>
    <property type="match status" value="1"/>
</dbReference>
<dbReference type="Gene3D" id="1.10.510.10">
    <property type="entry name" value="Transferase(Phosphotransferase) domain 1"/>
    <property type="match status" value="1"/>
</dbReference>
<protein>
    <recommendedName>
        <fullName evidence="4">non-specific serine/threonine protein kinase</fullName>
        <ecNumber evidence="4">2.7.11.1</ecNumber>
    </recommendedName>
</protein>
<evidence type="ECO:0000256" key="10">
    <source>
        <dbReference type="ARBA" id="ARBA00022741"/>
    </source>
</evidence>
<dbReference type="SMART" id="SM00220">
    <property type="entry name" value="S_TKc"/>
    <property type="match status" value="1"/>
</dbReference>
<evidence type="ECO:0000256" key="9">
    <source>
        <dbReference type="ARBA" id="ARBA00022723"/>
    </source>
</evidence>
<comment type="catalytic activity">
    <reaction evidence="14">
        <text>L-threonyl-[protein] + ATP = O-phospho-L-threonyl-[protein] + ADP + H(+)</text>
        <dbReference type="Rhea" id="RHEA:46608"/>
        <dbReference type="Rhea" id="RHEA-COMP:11060"/>
        <dbReference type="Rhea" id="RHEA-COMP:11605"/>
        <dbReference type="ChEBI" id="CHEBI:15378"/>
        <dbReference type="ChEBI" id="CHEBI:30013"/>
        <dbReference type="ChEBI" id="CHEBI:30616"/>
        <dbReference type="ChEBI" id="CHEBI:61977"/>
        <dbReference type="ChEBI" id="CHEBI:456216"/>
        <dbReference type="EC" id="2.7.11.1"/>
    </reaction>
</comment>
<gene>
    <name evidence="19" type="ORF">sscle_02g012400</name>
</gene>
<evidence type="ECO:0000256" key="14">
    <source>
        <dbReference type="ARBA" id="ARBA00047899"/>
    </source>
</evidence>
<evidence type="ECO:0000256" key="15">
    <source>
        <dbReference type="ARBA" id="ARBA00048679"/>
    </source>
</evidence>
<name>A0A1D9PUX0_SCLS1</name>
<dbReference type="CDD" id="cd06609">
    <property type="entry name" value="STKc_MST3_like"/>
    <property type="match status" value="1"/>
</dbReference>